<feature type="transmembrane region" description="Helical" evidence="8">
    <location>
        <begin position="145"/>
        <end position="166"/>
    </location>
</feature>
<feature type="transmembrane region" description="Helical" evidence="8">
    <location>
        <begin position="230"/>
        <end position="251"/>
    </location>
</feature>
<organism evidence="10 11">
    <name type="scientific">Naumannella halotolerans</name>
    <dbReference type="NCBI Taxonomy" id="993414"/>
    <lineage>
        <taxon>Bacteria</taxon>
        <taxon>Bacillati</taxon>
        <taxon>Actinomycetota</taxon>
        <taxon>Actinomycetes</taxon>
        <taxon>Propionibacteriales</taxon>
        <taxon>Propionibacteriaceae</taxon>
        <taxon>Naumannella</taxon>
    </lineage>
</organism>
<feature type="domain" description="Major facilitator superfamily (MFS) profile" evidence="9">
    <location>
        <begin position="17"/>
        <end position="412"/>
    </location>
</feature>
<feature type="transmembrane region" description="Helical" evidence="8">
    <location>
        <begin position="12"/>
        <end position="32"/>
    </location>
</feature>
<comment type="subcellular location">
    <subcellularLocation>
        <location evidence="1">Cell membrane</location>
        <topology evidence="1">Multi-pass membrane protein</topology>
    </subcellularLocation>
</comment>
<evidence type="ECO:0000256" key="3">
    <source>
        <dbReference type="ARBA" id="ARBA00022448"/>
    </source>
</evidence>
<evidence type="ECO:0000313" key="11">
    <source>
        <dbReference type="Proteomes" id="UP000295371"/>
    </source>
</evidence>
<evidence type="ECO:0000256" key="7">
    <source>
        <dbReference type="ARBA" id="ARBA00023136"/>
    </source>
</evidence>
<feature type="transmembrane region" description="Helical" evidence="8">
    <location>
        <begin position="257"/>
        <end position="275"/>
    </location>
</feature>
<proteinExistence type="inferred from homology"/>
<dbReference type="Gene3D" id="1.20.1720.10">
    <property type="entry name" value="Multidrug resistance protein D"/>
    <property type="match status" value="1"/>
</dbReference>
<feature type="transmembrane region" description="Helical" evidence="8">
    <location>
        <begin position="106"/>
        <end position="124"/>
    </location>
</feature>
<dbReference type="InterPro" id="IPR011701">
    <property type="entry name" value="MFS"/>
</dbReference>
<evidence type="ECO:0000313" key="10">
    <source>
        <dbReference type="EMBL" id="TDT31323.1"/>
    </source>
</evidence>
<dbReference type="InterPro" id="IPR036259">
    <property type="entry name" value="MFS_trans_sf"/>
</dbReference>
<keyword evidence="3" id="KW-0813">Transport</keyword>
<dbReference type="PANTHER" id="PTHR23502">
    <property type="entry name" value="MAJOR FACILITATOR SUPERFAMILY"/>
    <property type="match status" value="1"/>
</dbReference>
<protein>
    <submittedName>
        <fullName evidence="10">DHA1 family bicyclomycin/chloramphenicol resistance-like MFS transporter</fullName>
    </submittedName>
</protein>
<dbReference type="InterPro" id="IPR020846">
    <property type="entry name" value="MFS_dom"/>
</dbReference>
<comment type="similarity">
    <text evidence="2">Belongs to the major facilitator superfamily. Bcr/CmlA family.</text>
</comment>
<feature type="transmembrane region" description="Helical" evidence="8">
    <location>
        <begin position="52"/>
        <end position="70"/>
    </location>
</feature>
<dbReference type="EMBL" id="SOAW01000002">
    <property type="protein sequence ID" value="TDT31323.1"/>
    <property type="molecule type" value="Genomic_DNA"/>
</dbReference>
<dbReference type="RefSeq" id="WP_133755611.1">
    <property type="nucleotide sequence ID" value="NZ_SOAW01000002.1"/>
</dbReference>
<feature type="transmembrane region" description="Helical" evidence="8">
    <location>
        <begin position="282"/>
        <end position="301"/>
    </location>
</feature>
<sequence length="412" mass="43001">MTAAASVPLKRWQATIIPLVLALLGMLGPFSIDTPYPGFESIQHEFGVGNAETQQLVAAYMLAFAVMSILHGPLSDAIGRRPVVLGGLSVYALASLGAVFAPNMAVLIACRVLQGLAAGGGVIVSRAMVRDLYAGPMAQKLMSRVMMIFGLAPAIAPIIGGVLVTSSGWRSVFGFMTGIGVLLVAVVILCLPETHPVERRTELSVRGLLRSLFGVFRTPSFHRVAWTGSLMFGAYFLYIGAAAIVVVDLLGQGPNDFWKLFVPMIIGFTGGAFVGGRLAGRISIIASASMGLAITITGALTNTVLMSFPALQGLPWAVVGPFLLGFGASIGFPSMQVIVMDQFPAHRGAATSAATFLTLVLNALGAGLLAPVMARSLFTMAAVGLGYTLAAGLLWAWHLWLARAGRVGTAEA</sequence>
<dbReference type="SUPFAM" id="SSF103473">
    <property type="entry name" value="MFS general substrate transporter"/>
    <property type="match status" value="1"/>
</dbReference>
<dbReference type="NCBIfam" id="TIGR00710">
    <property type="entry name" value="efflux_Bcr_CflA"/>
    <property type="match status" value="1"/>
</dbReference>
<keyword evidence="4" id="KW-1003">Cell membrane</keyword>
<dbReference type="AlphaFoldDB" id="A0A4R7J4Q1"/>
<evidence type="ECO:0000256" key="8">
    <source>
        <dbReference type="SAM" id="Phobius"/>
    </source>
</evidence>
<evidence type="ECO:0000256" key="1">
    <source>
        <dbReference type="ARBA" id="ARBA00004651"/>
    </source>
</evidence>
<dbReference type="OrthoDB" id="9814303at2"/>
<name>A0A4R7J4Q1_9ACTN</name>
<dbReference type="GO" id="GO:0015385">
    <property type="term" value="F:sodium:proton antiporter activity"/>
    <property type="evidence" value="ECO:0007669"/>
    <property type="project" value="TreeGrafter"/>
</dbReference>
<dbReference type="PANTHER" id="PTHR23502:SF132">
    <property type="entry name" value="POLYAMINE TRANSPORTER 2-RELATED"/>
    <property type="match status" value="1"/>
</dbReference>
<dbReference type="Proteomes" id="UP000295371">
    <property type="component" value="Unassembled WGS sequence"/>
</dbReference>
<dbReference type="CDD" id="cd17320">
    <property type="entry name" value="MFS_MdfA_MDR_like"/>
    <property type="match status" value="1"/>
</dbReference>
<evidence type="ECO:0000256" key="2">
    <source>
        <dbReference type="ARBA" id="ARBA00006236"/>
    </source>
</evidence>
<dbReference type="GO" id="GO:1990961">
    <property type="term" value="P:xenobiotic detoxification by transmembrane export across the plasma membrane"/>
    <property type="evidence" value="ECO:0007669"/>
    <property type="project" value="InterPro"/>
</dbReference>
<dbReference type="GO" id="GO:0042910">
    <property type="term" value="F:xenobiotic transmembrane transporter activity"/>
    <property type="evidence" value="ECO:0007669"/>
    <property type="project" value="InterPro"/>
</dbReference>
<evidence type="ECO:0000256" key="6">
    <source>
        <dbReference type="ARBA" id="ARBA00022989"/>
    </source>
</evidence>
<feature type="transmembrane region" description="Helical" evidence="8">
    <location>
        <begin position="313"/>
        <end position="332"/>
    </location>
</feature>
<comment type="caution">
    <text evidence="10">The sequence shown here is derived from an EMBL/GenBank/DDBJ whole genome shotgun (WGS) entry which is preliminary data.</text>
</comment>
<dbReference type="GO" id="GO:0005886">
    <property type="term" value="C:plasma membrane"/>
    <property type="evidence" value="ECO:0007669"/>
    <property type="project" value="UniProtKB-SubCell"/>
</dbReference>
<feature type="transmembrane region" description="Helical" evidence="8">
    <location>
        <begin position="378"/>
        <end position="397"/>
    </location>
</feature>
<evidence type="ECO:0000259" key="9">
    <source>
        <dbReference type="PROSITE" id="PS50850"/>
    </source>
</evidence>
<evidence type="ECO:0000256" key="5">
    <source>
        <dbReference type="ARBA" id="ARBA00022692"/>
    </source>
</evidence>
<keyword evidence="11" id="KW-1185">Reference proteome</keyword>
<feature type="transmembrane region" description="Helical" evidence="8">
    <location>
        <begin position="172"/>
        <end position="191"/>
    </location>
</feature>
<evidence type="ECO:0000256" key="4">
    <source>
        <dbReference type="ARBA" id="ARBA00022475"/>
    </source>
</evidence>
<keyword evidence="7 8" id="KW-0472">Membrane</keyword>
<keyword evidence="6 8" id="KW-1133">Transmembrane helix</keyword>
<reference evidence="10 11" key="1">
    <citation type="submission" date="2019-03" db="EMBL/GenBank/DDBJ databases">
        <title>Genomic Encyclopedia of Archaeal and Bacterial Type Strains, Phase II (KMG-II): from individual species to whole genera.</title>
        <authorList>
            <person name="Goeker M."/>
        </authorList>
    </citation>
    <scope>NUCLEOTIDE SEQUENCE [LARGE SCALE GENOMIC DNA]</scope>
    <source>
        <strain evidence="10 11">DSM 24323</strain>
    </source>
</reference>
<gene>
    <name evidence="10" type="ORF">CLV29_2740</name>
</gene>
<keyword evidence="5 8" id="KW-0812">Transmembrane</keyword>
<dbReference type="PROSITE" id="PS50850">
    <property type="entry name" value="MFS"/>
    <property type="match status" value="1"/>
</dbReference>
<accession>A0A4R7J4Q1</accession>
<dbReference type="InterPro" id="IPR004812">
    <property type="entry name" value="Efflux_drug-R_Bcr/CmlA"/>
</dbReference>
<feature type="transmembrane region" description="Helical" evidence="8">
    <location>
        <begin position="82"/>
        <end position="100"/>
    </location>
</feature>
<feature type="transmembrane region" description="Helical" evidence="8">
    <location>
        <begin position="353"/>
        <end position="372"/>
    </location>
</feature>
<dbReference type="Pfam" id="PF07690">
    <property type="entry name" value="MFS_1"/>
    <property type="match status" value="1"/>
</dbReference>